<protein>
    <recommendedName>
        <fullName evidence="1">Glyoxalase-like domain-containing protein</fullName>
    </recommendedName>
</protein>
<dbReference type="SUPFAM" id="SSF54593">
    <property type="entry name" value="Glyoxalase/Bleomycin resistance protein/Dihydroxybiphenyl dioxygenase"/>
    <property type="match status" value="1"/>
</dbReference>
<keyword evidence="3" id="KW-1185">Reference proteome</keyword>
<dbReference type="Proteomes" id="UP000030752">
    <property type="component" value="Unassembled WGS sequence"/>
</dbReference>
<reference evidence="2 3" key="1">
    <citation type="submission" date="2013-03" db="EMBL/GenBank/DDBJ databases">
        <title>The Genome Sequence of Phialophora europaea CBS 101466.</title>
        <authorList>
            <consortium name="The Broad Institute Genomics Platform"/>
            <person name="Cuomo C."/>
            <person name="de Hoog S."/>
            <person name="Gorbushina A."/>
            <person name="Walker B."/>
            <person name="Young S.K."/>
            <person name="Zeng Q."/>
            <person name="Gargeya S."/>
            <person name="Fitzgerald M."/>
            <person name="Haas B."/>
            <person name="Abouelleil A."/>
            <person name="Allen A.W."/>
            <person name="Alvarado L."/>
            <person name="Arachchi H.M."/>
            <person name="Berlin A.M."/>
            <person name="Chapman S.B."/>
            <person name="Gainer-Dewar J."/>
            <person name="Goldberg J."/>
            <person name="Griggs A."/>
            <person name="Gujja S."/>
            <person name="Hansen M."/>
            <person name="Howarth C."/>
            <person name="Imamovic A."/>
            <person name="Ireland A."/>
            <person name="Larimer J."/>
            <person name="McCowan C."/>
            <person name="Murphy C."/>
            <person name="Pearson M."/>
            <person name="Poon T.W."/>
            <person name="Priest M."/>
            <person name="Roberts A."/>
            <person name="Saif S."/>
            <person name="Shea T."/>
            <person name="Sisk P."/>
            <person name="Sykes S."/>
            <person name="Wortman J."/>
            <person name="Nusbaum C."/>
            <person name="Birren B."/>
        </authorList>
    </citation>
    <scope>NUCLEOTIDE SEQUENCE [LARGE SCALE GENOMIC DNA]</scope>
    <source>
        <strain evidence="2 3">CBS 101466</strain>
    </source>
</reference>
<evidence type="ECO:0000313" key="3">
    <source>
        <dbReference type="Proteomes" id="UP000030752"/>
    </source>
</evidence>
<dbReference type="InterPro" id="IPR029068">
    <property type="entry name" value="Glyas_Bleomycin-R_OHBP_Dase"/>
</dbReference>
<dbReference type="VEuPathDB" id="FungiDB:HMPREF1541_09108"/>
<dbReference type="OrthoDB" id="4179687at2759"/>
<gene>
    <name evidence="2" type="ORF">HMPREF1541_09108</name>
</gene>
<feature type="domain" description="Glyoxalase-like" evidence="1">
    <location>
        <begin position="14"/>
        <end position="103"/>
    </location>
</feature>
<sequence>MAQQSSSVRLRQIALVTNDLKRARQEITDILGAPVIYEDPTVRQWGLENFLVPLGGDIIEVVAPTRSGTTAGRLLDKRGEGGYMIIMQTEDADARSKDIVTSGRSKVIFQHPFSYSYPSWNGAKDEGFCIQYHPKGIAGGMMPELDSHKACERNPRPLTTRFSPWHPCGPDYDRYLGVMKSTAHLHLRGCLLNLDAGGKVNANAALQQWSETYDIPVRDTHLVFTNAQMSFARGHEGRSEGLLFITIRVDTRSQMQGILDRARAAGKTVHTDGDWFEMVGVRWNFWTDEGRSRSGPAARL</sequence>
<proteinExistence type="predicted"/>
<dbReference type="GeneID" id="19976447"/>
<dbReference type="Gene3D" id="3.10.180.10">
    <property type="entry name" value="2,3-Dihydroxybiphenyl 1,2-Dioxygenase, domain 1"/>
    <property type="match status" value="1"/>
</dbReference>
<evidence type="ECO:0000313" key="2">
    <source>
        <dbReference type="EMBL" id="ETN45277.1"/>
    </source>
</evidence>
<dbReference type="EMBL" id="KB822712">
    <property type="protein sequence ID" value="ETN45277.1"/>
    <property type="molecule type" value="Genomic_DNA"/>
</dbReference>
<organism evidence="2 3">
    <name type="scientific">Cyphellophora europaea (strain CBS 101466)</name>
    <name type="common">Phialophora europaea</name>
    <dbReference type="NCBI Taxonomy" id="1220924"/>
    <lineage>
        <taxon>Eukaryota</taxon>
        <taxon>Fungi</taxon>
        <taxon>Dikarya</taxon>
        <taxon>Ascomycota</taxon>
        <taxon>Pezizomycotina</taxon>
        <taxon>Eurotiomycetes</taxon>
        <taxon>Chaetothyriomycetidae</taxon>
        <taxon>Chaetothyriales</taxon>
        <taxon>Cyphellophoraceae</taxon>
        <taxon>Cyphellophora</taxon>
    </lineage>
</organism>
<dbReference type="HOGENOM" id="CLU_083994_0_0_1"/>
<dbReference type="RefSeq" id="XP_008712005.1">
    <property type="nucleotide sequence ID" value="XM_008713783.1"/>
</dbReference>
<name>W2S9D0_CYPE1</name>
<accession>W2S9D0</accession>
<evidence type="ECO:0000259" key="1">
    <source>
        <dbReference type="Pfam" id="PF13468"/>
    </source>
</evidence>
<dbReference type="eggNOG" id="ENOG502RV13">
    <property type="taxonomic scope" value="Eukaryota"/>
</dbReference>
<dbReference type="InterPro" id="IPR025870">
    <property type="entry name" value="Glyoxalase-like_dom"/>
</dbReference>
<dbReference type="InParanoid" id="W2S9D0"/>
<dbReference type="Pfam" id="PF13468">
    <property type="entry name" value="Glyoxalase_3"/>
    <property type="match status" value="1"/>
</dbReference>
<dbReference type="AlphaFoldDB" id="W2S9D0"/>